<keyword evidence="6 11" id="KW-0812">Transmembrane</keyword>
<evidence type="ECO:0000256" key="1">
    <source>
        <dbReference type="ARBA" id="ARBA00004651"/>
    </source>
</evidence>
<dbReference type="Pfam" id="PF00497">
    <property type="entry name" value="SBP_bac_3"/>
    <property type="match status" value="2"/>
</dbReference>
<dbReference type="SUPFAM" id="SSF161098">
    <property type="entry name" value="MetI-like"/>
    <property type="match status" value="1"/>
</dbReference>
<keyword evidence="14" id="KW-1185">Reference proteome</keyword>
<evidence type="ECO:0000256" key="2">
    <source>
        <dbReference type="ARBA" id="ARBA00010072"/>
    </source>
</evidence>
<protein>
    <submittedName>
        <fullName evidence="13">ABC transporter substrate-binding protein/permease</fullName>
    </submittedName>
</protein>
<dbReference type="EMBL" id="JACRSX010000028">
    <property type="protein sequence ID" value="MBC8563577.1"/>
    <property type="molecule type" value="Genomic_DNA"/>
</dbReference>
<organism evidence="13 14">
    <name type="scientific">Jutongia huaianensis</name>
    <dbReference type="NCBI Taxonomy" id="2763668"/>
    <lineage>
        <taxon>Bacteria</taxon>
        <taxon>Bacillati</taxon>
        <taxon>Bacillota</taxon>
        <taxon>Clostridia</taxon>
        <taxon>Lachnospirales</taxon>
        <taxon>Lachnospiraceae</taxon>
        <taxon>Jutongia</taxon>
    </lineage>
</organism>
<feature type="domain" description="ABC transmembrane type-1" evidence="12">
    <location>
        <begin position="315"/>
        <end position="506"/>
    </location>
</feature>
<evidence type="ECO:0000256" key="6">
    <source>
        <dbReference type="ARBA" id="ARBA00022692"/>
    </source>
</evidence>
<evidence type="ECO:0000256" key="4">
    <source>
        <dbReference type="ARBA" id="ARBA00022448"/>
    </source>
</evidence>
<name>A0ABR7N4L4_9FIRM</name>
<evidence type="ECO:0000256" key="7">
    <source>
        <dbReference type="ARBA" id="ARBA00022729"/>
    </source>
</evidence>
<feature type="transmembrane region" description="Helical" evidence="11">
    <location>
        <begin position="351"/>
        <end position="379"/>
    </location>
</feature>
<keyword evidence="5" id="KW-1003">Cell membrane</keyword>
<evidence type="ECO:0000256" key="10">
    <source>
        <dbReference type="ARBA" id="ARBA00023136"/>
    </source>
</evidence>
<evidence type="ECO:0000256" key="9">
    <source>
        <dbReference type="ARBA" id="ARBA00022989"/>
    </source>
</evidence>
<dbReference type="InterPro" id="IPR010065">
    <property type="entry name" value="AA_ABC_transptr_permease_3TM"/>
</dbReference>
<feature type="transmembrane region" description="Helical" evidence="11">
    <location>
        <begin position="484"/>
        <end position="509"/>
    </location>
</feature>
<evidence type="ECO:0000313" key="13">
    <source>
        <dbReference type="EMBL" id="MBC8563577.1"/>
    </source>
</evidence>
<sequence length="518" mass="57462">MKKKRRLPKGWNYILLLIVCLAVVGGIAADHYQEKQKQEKQLAELKKNAVKGVKDLDGKKIGVQIGTTGDIYASDYEGDDAGTVIERYNKGTDAIQALKNGKINCVIIDEQPAKAYTEKDSTLQILKEEFALEDYAVCIDKSNTELKEKINEALAKLKKNGTLQDIIDNYIGEDSVKGTKPYKAKDIKRNGVLKMATNASFKPYEYYENNEITGIDVDMMQAVCDELGMKLMVEDMEFDSIIPAVVSGKDDVGAAGMTVTKDRLKNIDFTDSYTTAKQVIITVDPDASVTKSSFAERFHDNFIKDHRYQYIVKGLQNTLLITVFAVLFGILFGFVIAVIRTGHDKNGNFPILNVFCRIYLTVMRGTPAVVQLLIFYYIILVSVDNKILVAITAFGLNSAAYVAEVVRSGIMSVDAGQFEAGRSLGLSYSQTMLSIIMPQAFKNTLPALCNEFISLLKETSISGYIALVDLTKAGDIIRSNTYDAFMPLIAVALIYLVIVMILTAGVHVLERRLRSNER</sequence>
<proteinExistence type="inferred from homology"/>
<dbReference type="SUPFAM" id="SSF53850">
    <property type="entry name" value="Periplasmic binding protein-like II"/>
    <property type="match status" value="2"/>
</dbReference>
<evidence type="ECO:0000313" key="14">
    <source>
        <dbReference type="Proteomes" id="UP000606193"/>
    </source>
</evidence>
<gene>
    <name evidence="13" type="ORF">H8704_13300</name>
</gene>
<dbReference type="InterPro" id="IPR035906">
    <property type="entry name" value="MetI-like_sf"/>
</dbReference>
<dbReference type="Gene3D" id="3.40.190.10">
    <property type="entry name" value="Periplasmic binding protein-like II"/>
    <property type="match status" value="2"/>
</dbReference>
<dbReference type="PROSITE" id="PS50928">
    <property type="entry name" value="ABC_TM1"/>
    <property type="match status" value="1"/>
</dbReference>
<dbReference type="PANTHER" id="PTHR30614">
    <property type="entry name" value="MEMBRANE COMPONENT OF AMINO ACID ABC TRANSPORTER"/>
    <property type="match status" value="1"/>
</dbReference>
<dbReference type="InterPro" id="IPR018313">
    <property type="entry name" value="SBP_3_CS"/>
</dbReference>
<keyword evidence="9 11" id="KW-1133">Transmembrane helix</keyword>
<evidence type="ECO:0000256" key="5">
    <source>
        <dbReference type="ARBA" id="ARBA00022475"/>
    </source>
</evidence>
<evidence type="ECO:0000256" key="11">
    <source>
        <dbReference type="SAM" id="Phobius"/>
    </source>
</evidence>
<comment type="caution">
    <text evidence="13">The sequence shown here is derived from an EMBL/GenBank/DDBJ whole genome shotgun (WGS) entry which is preliminary data.</text>
</comment>
<dbReference type="PANTHER" id="PTHR30614:SF20">
    <property type="entry name" value="GLUTAMINE TRANSPORT SYSTEM PERMEASE PROTEIN GLNP"/>
    <property type="match status" value="1"/>
</dbReference>
<dbReference type="RefSeq" id="WP_249298586.1">
    <property type="nucleotide sequence ID" value="NZ_JACRSX010000028.1"/>
</dbReference>
<dbReference type="InterPro" id="IPR001638">
    <property type="entry name" value="Solute-binding_3/MltF_N"/>
</dbReference>
<dbReference type="CDD" id="cd06261">
    <property type="entry name" value="TM_PBP2"/>
    <property type="match status" value="1"/>
</dbReference>
<reference evidence="13 14" key="1">
    <citation type="submission" date="2020-08" db="EMBL/GenBank/DDBJ databases">
        <title>Genome public.</title>
        <authorList>
            <person name="Liu C."/>
            <person name="Sun Q."/>
        </authorList>
    </citation>
    <scope>NUCLEOTIDE SEQUENCE [LARGE SCALE GENOMIC DNA]</scope>
    <source>
        <strain evidence="13 14">NSJ-37</strain>
    </source>
</reference>
<keyword evidence="7" id="KW-0732">Signal</keyword>
<comment type="subcellular location">
    <subcellularLocation>
        <location evidence="1">Cell membrane</location>
        <topology evidence="1">Multi-pass membrane protein</topology>
    </subcellularLocation>
</comment>
<dbReference type="NCBIfam" id="TIGR01726">
    <property type="entry name" value="HEQRo_perm_3TM"/>
    <property type="match status" value="1"/>
</dbReference>
<dbReference type="Proteomes" id="UP000606193">
    <property type="component" value="Unassembled WGS sequence"/>
</dbReference>
<comment type="similarity">
    <text evidence="2">Belongs to the binding-protein-dependent transport system permease family. HisMQ subfamily.</text>
</comment>
<dbReference type="SMART" id="SM00062">
    <property type="entry name" value="PBPb"/>
    <property type="match status" value="2"/>
</dbReference>
<comment type="similarity">
    <text evidence="3">Belongs to the bacterial solute-binding protein 3 family.</text>
</comment>
<evidence type="ECO:0000256" key="8">
    <source>
        <dbReference type="ARBA" id="ARBA00022970"/>
    </source>
</evidence>
<dbReference type="PROSITE" id="PS01039">
    <property type="entry name" value="SBP_BACTERIAL_3"/>
    <property type="match status" value="1"/>
</dbReference>
<keyword evidence="8" id="KW-0029">Amino-acid transport</keyword>
<keyword evidence="4" id="KW-0813">Transport</keyword>
<evidence type="ECO:0000256" key="3">
    <source>
        <dbReference type="ARBA" id="ARBA00010333"/>
    </source>
</evidence>
<dbReference type="Gene3D" id="1.10.3720.10">
    <property type="entry name" value="MetI-like"/>
    <property type="match status" value="1"/>
</dbReference>
<feature type="transmembrane region" description="Helical" evidence="11">
    <location>
        <begin position="319"/>
        <end position="339"/>
    </location>
</feature>
<accession>A0ABR7N4L4</accession>
<dbReference type="InterPro" id="IPR000515">
    <property type="entry name" value="MetI-like"/>
</dbReference>
<keyword evidence="10 11" id="KW-0472">Membrane</keyword>
<dbReference type="InterPro" id="IPR043429">
    <property type="entry name" value="ArtM/GltK/GlnP/TcyL/YhdX-like"/>
</dbReference>
<evidence type="ECO:0000259" key="12">
    <source>
        <dbReference type="PROSITE" id="PS50928"/>
    </source>
</evidence>